<accession>A0A1J5P5N5</accession>
<sequence length="341" mass="37122">MPTITIGLDLAKHIFKVHGVDATGQVVIRKKLRRSELLEFFKELPPSLVGMEASGTAHHWGRELTALGHDARLMPAGYVKPYVKRGKSDAVDAEAICEAVTRPTMRFVEIKSAEQQSGLMLHRTRELLVRQRTALINSLRGQLAEFGLIAPKGVWSIPELHALAQGATSAVLPGAVRSCVELIMGQIDDLQTRVQAIEKVIRKNHRASEVSLRLQTIPGIGVITASAITATIGDIKVFKSGRHLAAWIGLVPRQSGSGGKVHMGRISKKGDAYLRKLLVLGATAVIRYCRNKPELAGWINALLQRRPARVVTIAVANKMARIAWAVMSRGEAFRQAASAIA</sequence>
<organism evidence="3">
    <name type="scientific">mine drainage metagenome</name>
    <dbReference type="NCBI Taxonomy" id="410659"/>
    <lineage>
        <taxon>unclassified sequences</taxon>
        <taxon>metagenomes</taxon>
        <taxon>ecological metagenomes</taxon>
    </lineage>
</organism>
<proteinExistence type="predicted"/>
<dbReference type="NCBIfam" id="NF033542">
    <property type="entry name" value="transpos_IS110"/>
    <property type="match status" value="1"/>
</dbReference>
<dbReference type="PANTHER" id="PTHR33055:SF3">
    <property type="entry name" value="PUTATIVE TRANSPOSASE FOR IS117-RELATED"/>
    <property type="match status" value="1"/>
</dbReference>
<dbReference type="GO" id="GO:0004803">
    <property type="term" value="F:transposase activity"/>
    <property type="evidence" value="ECO:0007669"/>
    <property type="project" value="InterPro"/>
</dbReference>
<evidence type="ECO:0000259" key="1">
    <source>
        <dbReference type="Pfam" id="PF01548"/>
    </source>
</evidence>
<feature type="domain" description="Transposase IS110-like N-terminal" evidence="1">
    <location>
        <begin position="6"/>
        <end position="145"/>
    </location>
</feature>
<dbReference type="AlphaFoldDB" id="A0A1J5P5N5"/>
<evidence type="ECO:0000259" key="2">
    <source>
        <dbReference type="Pfam" id="PF02371"/>
    </source>
</evidence>
<dbReference type="Pfam" id="PF01548">
    <property type="entry name" value="DEDD_Tnp_IS110"/>
    <property type="match status" value="1"/>
</dbReference>
<dbReference type="Pfam" id="PF02371">
    <property type="entry name" value="Transposase_20"/>
    <property type="match status" value="1"/>
</dbReference>
<dbReference type="InterPro" id="IPR047650">
    <property type="entry name" value="Transpos_IS110"/>
</dbReference>
<gene>
    <name evidence="3" type="ORF">GALL_519180</name>
</gene>
<reference evidence="3" key="1">
    <citation type="submission" date="2016-10" db="EMBL/GenBank/DDBJ databases">
        <title>Sequence of Gallionella enrichment culture.</title>
        <authorList>
            <person name="Poehlein A."/>
            <person name="Muehling M."/>
            <person name="Daniel R."/>
        </authorList>
    </citation>
    <scope>NUCLEOTIDE SEQUENCE</scope>
</reference>
<dbReference type="InterPro" id="IPR002525">
    <property type="entry name" value="Transp_IS110-like_N"/>
</dbReference>
<name>A0A1J5P5N5_9ZZZZ</name>
<protein>
    <submittedName>
        <fullName evidence="3">Transposase IS116/IS110/IS902 family protein</fullName>
    </submittedName>
</protein>
<dbReference type="InterPro" id="IPR003346">
    <property type="entry name" value="Transposase_20"/>
</dbReference>
<comment type="caution">
    <text evidence="3">The sequence shown here is derived from an EMBL/GenBank/DDBJ whole genome shotgun (WGS) entry which is preliminary data.</text>
</comment>
<evidence type="ECO:0000313" key="3">
    <source>
        <dbReference type="EMBL" id="OIQ66510.1"/>
    </source>
</evidence>
<dbReference type="EMBL" id="MLJW01006550">
    <property type="protein sequence ID" value="OIQ66510.1"/>
    <property type="molecule type" value="Genomic_DNA"/>
</dbReference>
<dbReference type="GO" id="GO:0006313">
    <property type="term" value="P:DNA transposition"/>
    <property type="evidence" value="ECO:0007669"/>
    <property type="project" value="InterPro"/>
</dbReference>
<dbReference type="PANTHER" id="PTHR33055">
    <property type="entry name" value="TRANSPOSASE FOR INSERTION SEQUENCE ELEMENT IS1111A"/>
    <property type="match status" value="1"/>
</dbReference>
<feature type="domain" description="Transposase IS116/IS110/IS902 C-terminal" evidence="2">
    <location>
        <begin position="213"/>
        <end position="288"/>
    </location>
</feature>
<dbReference type="GO" id="GO:0003677">
    <property type="term" value="F:DNA binding"/>
    <property type="evidence" value="ECO:0007669"/>
    <property type="project" value="InterPro"/>
</dbReference>